<dbReference type="AlphaFoldDB" id="A0A7D5PEU1"/>
<evidence type="ECO:0000259" key="3">
    <source>
        <dbReference type="Pfam" id="PF13180"/>
    </source>
</evidence>
<keyword evidence="1" id="KW-0645">Protease</keyword>
<dbReference type="PANTHER" id="PTHR43343:SF3">
    <property type="entry name" value="PROTEASE DO-LIKE 8, CHLOROPLASTIC"/>
    <property type="match status" value="1"/>
</dbReference>
<dbReference type="KEGG" id="hpel:HZS54_21925"/>
<dbReference type="InterPro" id="IPR009003">
    <property type="entry name" value="Peptidase_S1_PA"/>
</dbReference>
<keyword evidence="5" id="KW-1185">Reference proteome</keyword>
<dbReference type="PANTHER" id="PTHR43343">
    <property type="entry name" value="PEPTIDASE S12"/>
    <property type="match status" value="1"/>
</dbReference>
<dbReference type="Pfam" id="PF13180">
    <property type="entry name" value="PDZ_2"/>
    <property type="match status" value="1"/>
</dbReference>
<dbReference type="Gene3D" id="2.40.10.120">
    <property type="match status" value="1"/>
</dbReference>
<dbReference type="InterPro" id="IPR036034">
    <property type="entry name" value="PDZ_sf"/>
</dbReference>
<evidence type="ECO:0000256" key="2">
    <source>
        <dbReference type="ARBA" id="ARBA00022801"/>
    </source>
</evidence>
<dbReference type="InterPro" id="IPR051201">
    <property type="entry name" value="Chloro_Bact_Ser_Proteases"/>
</dbReference>
<dbReference type="Proteomes" id="UP000509346">
    <property type="component" value="Chromosome"/>
</dbReference>
<dbReference type="EMBL" id="CP058909">
    <property type="protein sequence ID" value="QLH85078.1"/>
    <property type="molecule type" value="Genomic_DNA"/>
</dbReference>
<dbReference type="SUPFAM" id="SSF50494">
    <property type="entry name" value="Trypsin-like serine proteases"/>
    <property type="match status" value="1"/>
</dbReference>
<gene>
    <name evidence="4" type="ORF">HZS54_21925</name>
</gene>
<dbReference type="GO" id="GO:0006508">
    <property type="term" value="P:proteolysis"/>
    <property type="evidence" value="ECO:0007669"/>
    <property type="project" value="UniProtKB-KW"/>
</dbReference>
<keyword evidence="2" id="KW-0378">Hydrolase</keyword>
<organism evidence="4 5">
    <name type="scientific">Halosimplex pelagicum</name>
    <dbReference type="NCBI Taxonomy" id="869886"/>
    <lineage>
        <taxon>Archaea</taxon>
        <taxon>Methanobacteriati</taxon>
        <taxon>Methanobacteriota</taxon>
        <taxon>Stenosarchaea group</taxon>
        <taxon>Halobacteria</taxon>
        <taxon>Halobacteriales</taxon>
        <taxon>Haloarculaceae</taxon>
        <taxon>Halosimplex</taxon>
    </lineage>
</organism>
<protein>
    <submittedName>
        <fullName evidence="4">Trypsin-like peptidase domain-containing protein</fullName>
    </submittedName>
</protein>
<dbReference type="GO" id="GO:0004252">
    <property type="term" value="F:serine-type endopeptidase activity"/>
    <property type="evidence" value="ECO:0007669"/>
    <property type="project" value="InterPro"/>
</dbReference>
<dbReference type="SUPFAM" id="SSF50156">
    <property type="entry name" value="PDZ domain-like"/>
    <property type="match status" value="1"/>
</dbReference>
<dbReference type="InterPro" id="IPR001478">
    <property type="entry name" value="PDZ"/>
</dbReference>
<evidence type="ECO:0000313" key="5">
    <source>
        <dbReference type="Proteomes" id="UP000509346"/>
    </source>
</evidence>
<dbReference type="Pfam" id="PF13365">
    <property type="entry name" value="Trypsin_2"/>
    <property type="match status" value="1"/>
</dbReference>
<dbReference type="OrthoDB" id="350578at2157"/>
<feature type="domain" description="PDZ" evidence="3">
    <location>
        <begin position="241"/>
        <end position="347"/>
    </location>
</feature>
<dbReference type="Gene3D" id="2.30.42.10">
    <property type="match status" value="1"/>
</dbReference>
<sequence length="356" mass="36122">MTVLLVAGSVGGVMALAPGAAPVGDTERQQSACDYQSLFDETIGSVVSVRTSSGQGSGFVYDAANATDTNATGDTYVVTNAHVVSGASEVEVEFDDGEFQSGSVVGRSAYADLAVVNVSDAPAGTTALSLADADPQRGERVAALGNPLGLEETITHGIVSGLNRTLPTQLGFEIPNVVQTDAPISPGNSGGPLVNCDGEVVGVNTAGIAQQGAENIGFAVSPSVVERVVPELVADGEFDYPFLGVRTTPVSPAIADANDLNRTAGLAVVSVLEDGPSADALQGATEIETVGDRSVPLGGDVILAIDGQQLRSGETLGTYLLTETQPGDTVDLTVLRDGEVRRVEVTVGERPGPMGA</sequence>
<evidence type="ECO:0000313" key="4">
    <source>
        <dbReference type="EMBL" id="QLH85078.1"/>
    </source>
</evidence>
<dbReference type="PRINTS" id="PR00834">
    <property type="entry name" value="PROTEASES2C"/>
</dbReference>
<accession>A0A7D5PEU1</accession>
<proteinExistence type="predicted"/>
<name>A0A7D5PEU1_9EURY</name>
<reference evidence="4 5" key="1">
    <citation type="submission" date="2020-07" db="EMBL/GenBank/DDBJ databases">
        <title>Halosimplex litoreum sp. nov. and Halosimplex rubrum sp. nov., isolated from different salt environments.</title>
        <authorList>
            <person name="Cui H."/>
        </authorList>
    </citation>
    <scope>NUCLEOTIDE SEQUENCE [LARGE SCALE GENOMIC DNA]</scope>
    <source>
        <strain evidence="4 5">R2</strain>
    </source>
</reference>
<evidence type="ECO:0000256" key="1">
    <source>
        <dbReference type="ARBA" id="ARBA00022670"/>
    </source>
</evidence>
<dbReference type="InterPro" id="IPR001940">
    <property type="entry name" value="Peptidase_S1C"/>
</dbReference>